<proteinExistence type="predicted"/>
<dbReference type="PIRSF" id="PIRSF000390">
    <property type="entry name" value="PLP_StrS"/>
    <property type="match status" value="1"/>
</dbReference>
<dbReference type="SUPFAM" id="SSF53383">
    <property type="entry name" value="PLP-dependent transferases"/>
    <property type="match status" value="1"/>
</dbReference>
<protein>
    <recommendedName>
        <fullName evidence="2">DegT/DnrJ/EryC1/StrS aminotransferase</fullName>
    </recommendedName>
</protein>
<gene>
    <name evidence="1" type="ORF">LCGC14_1342880</name>
</gene>
<evidence type="ECO:0000313" key="1">
    <source>
        <dbReference type="EMBL" id="KKM80138.1"/>
    </source>
</evidence>
<reference evidence="1" key="1">
    <citation type="journal article" date="2015" name="Nature">
        <title>Complex archaea that bridge the gap between prokaryotes and eukaryotes.</title>
        <authorList>
            <person name="Spang A."/>
            <person name="Saw J.H."/>
            <person name="Jorgensen S.L."/>
            <person name="Zaremba-Niedzwiedzka K."/>
            <person name="Martijn J."/>
            <person name="Lind A.E."/>
            <person name="van Eijk R."/>
            <person name="Schleper C."/>
            <person name="Guy L."/>
            <person name="Ettema T.J."/>
        </authorList>
    </citation>
    <scope>NUCLEOTIDE SEQUENCE</scope>
</reference>
<dbReference type="InterPro" id="IPR015421">
    <property type="entry name" value="PyrdxlP-dep_Trfase_major"/>
</dbReference>
<dbReference type="Gene3D" id="3.90.1150.10">
    <property type="entry name" value="Aspartate Aminotransferase, domain 1"/>
    <property type="match status" value="1"/>
</dbReference>
<name>A0A0F9KDU4_9ZZZZ</name>
<organism evidence="1">
    <name type="scientific">marine sediment metagenome</name>
    <dbReference type="NCBI Taxonomy" id="412755"/>
    <lineage>
        <taxon>unclassified sequences</taxon>
        <taxon>metagenomes</taxon>
        <taxon>ecological metagenomes</taxon>
    </lineage>
</organism>
<accession>A0A0F9KDU4</accession>
<dbReference type="InterPro" id="IPR015424">
    <property type="entry name" value="PyrdxlP-dep_Trfase"/>
</dbReference>
<dbReference type="PANTHER" id="PTHR30244">
    <property type="entry name" value="TRANSAMINASE"/>
    <property type="match status" value="1"/>
</dbReference>
<evidence type="ECO:0008006" key="2">
    <source>
        <dbReference type="Google" id="ProtNLM"/>
    </source>
</evidence>
<dbReference type="GO" id="GO:0008483">
    <property type="term" value="F:transaminase activity"/>
    <property type="evidence" value="ECO:0007669"/>
    <property type="project" value="TreeGrafter"/>
</dbReference>
<dbReference type="InterPro" id="IPR015422">
    <property type="entry name" value="PyrdxlP-dep_Trfase_small"/>
</dbReference>
<dbReference type="AlphaFoldDB" id="A0A0F9KDU4"/>
<dbReference type="InterPro" id="IPR000653">
    <property type="entry name" value="DegT/StrS_aminotransferase"/>
</dbReference>
<comment type="caution">
    <text evidence="1">The sequence shown here is derived from an EMBL/GenBank/DDBJ whole genome shotgun (WGS) entry which is preliminary data.</text>
</comment>
<dbReference type="Pfam" id="PF01041">
    <property type="entry name" value="DegT_DnrJ_EryC1"/>
    <property type="match status" value="1"/>
</dbReference>
<sequence length="370" mass="42395">MIPVYKPYLPEGSLKYAHDALDSGWLSQGPYLIKAREMLSEMWGTDHIILTNSGTAANHMIARTMMLKHPWRSNLIVPNNVYVAAWNPFLLEGFNLKPVDADPHTWNMDLEDYQEHRTHIILAVHNLGNIINVPALKRKFPDTVFLEDNCEGLGGMYGEPLRPTGTASEAFSVSFYGNKNITTGEGGAFVTYDEDVFDYAHSFHGQGQSPRKFIHNIPGYNYRMNNVQAAILCGQLEILPDVMEMKQAVFDYYMGRFHNMAGVEFQLSHEGTQNANWMFGLRLLGNRSYIEIEKFFTEAGIETRPMFYPIQYHKHLHHKDSNRVSRASIDVAQRLSQEIVILPSFPELTTIQQDFIINKVEEYVQKFLLL</sequence>
<dbReference type="PANTHER" id="PTHR30244:SF30">
    <property type="entry name" value="BLR5990 PROTEIN"/>
    <property type="match status" value="1"/>
</dbReference>
<dbReference type="GO" id="GO:0000271">
    <property type="term" value="P:polysaccharide biosynthetic process"/>
    <property type="evidence" value="ECO:0007669"/>
    <property type="project" value="TreeGrafter"/>
</dbReference>
<dbReference type="GO" id="GO:0030170">
    <property type="term" value="F:pyridoxal phosphate binding"/>
    <property type="evidence" value="ECO:0007669"/>
    <property type="project" value="TreeGrafter"/>
</dbReference>
<dbReference type="EMBL" id="LAZR01008227">
    <property type="protein sequence ID" value="KKM80138.1"/>
    <property type="molecule type" value="Genomic_DNA"/>
</dbReference>
<dbReference type="Gene3D" id="3.40.640.10">
    <property type="entry name" value="Type I PLP-dependent aspartate aminotransferase-like (Major domain)"/>
    <property type="match status" value="1"/>
</dbReference>